<evidence type="ECO:0000313" key="9">
    <source>
        <dbReference type="EMBL" id="GAQ83467.1"/>
    </source>
</evidence>
<evidence type="ECO:0000313" key="10">
    <source>
        <dbReference type="Proteomes" id="UP000054558"/>
    </source>
</evidence>
<comment type="subcellular location">
    <subcellularLocation>
        <location evidence="1">Membrane</location>
        <topology evidence="1">Multi-pass membrane protein</topology>
    </subcellularLocation>
</comment>
<dbReference type="GO" id="GO:0016020">
    <property type="term" value="C:membrane"/>
    <property type="evidence" value="ECO:0000318"/>
    <property type="project" value="GO_Central"/>
</dbReference>
<keyword evidence="10" id="KW-1185">Reference proteome</keyword>
<feature type="domain" description="ABC transporter" evidence="8">
    <location>
        <begin position="205"/>
        <end position="474"/>
    </location>
</feature>
<feature type="transmembrane region" description="Helical" evidence="7">
    <location>
        <begin position="704"/>
        <end position="722"/>
    </location>
</feature>
<evidence type="ECO:0000256" key="2">
    <source>
        <dbReference type="ARBA" id="ARBA00022448"/>
    </source>
</evidence>
<evidence type="ECO:0000256" key="3">
    <source>
        <dbReference type="ARBA" id="ARBA00022692"/>
    </source>
</evidence>
<dbReference type="Gene3D" id="3.40.50.300">
    <property type="entry name" value="P-loop containing nucleotide triphosphate hydrolases"/>
    <property type="match status" value="1"/>
</dbReference>
<evidence type="ECO:0000256" key="6">
    <source>
        <dbReference type="SAM" id="MobiDB-lite"/>
    </source>
</evidence>
<keyword evidence="4 7" id="KW-1133">Transmembrane helix</keyword>
<dbReference type="AlphaFoldDB" id="A0A1Y1I3Z5"/>
<dbReference type="Pfam" id="PF00005">
    <property type="entry name" value="ABC_tran"/>
    <property type="match status" value="1"/>
</dbReference>
<evidence type="ECO:0000256" key="1">
    <source>
        <dbReference type="ARBA" id="ARBA00004141"/>
    </source>
</evidence>
<protein>
    <submittedName>
        <fullName evidence="9">Pleiotropic drug resistance protein</fullName>
    </submittedName>
</protein>
<dbReference type="InterPro" id="IPR027417">
    <property type="entry name" value="P-loop_NTPase"/>
</dbReference>
<dbReference type="STRING" id="105231.A0A1Y1I3Z5"/>
<name>A0A1Y1I3Z5_KLENI</name>
<dbReference type="GO" id="GO:0140359">
    <property type="term" value="F:ABC-type transporter activity"/>
    <property type="evidence" value="ECO:0007669"/>
    <property type="project" value="InterPro"/>
</dbReference>
<keyword evidence="3 7" id="KW-0812">Transmembrane</keyword>
<dbReference type="OrthoDB" id="66620at2759"/>
<keyword evidence="2" id="KW-0813">Transport</keyword>
<evidence type="ECO:0000256" key="4">
    <source>
        <dbReference type="ARBA" id="ARBA00022989"/>
    </source>
</evidence>
<organism evidence="9 10">
    <name type="scientific">Klebsormidium nitens</name>
    <name type="common">Green alga</name>
    <name type="synonym">Ulothrix nitens</name>
    <dbReference type="NCBI Taxonomy" id="105231"/>
    <lineage>
        <taxon>Eukaryota</taxon>
        <taxon>Viridiplantae</taxon>
        <taxon>Streptophyta</taxon>
        <taxon>Klebsormidiophyceae</taxon>
        <taxon>Klebsormidiales</taxon>
        <taxon>Klebsormidiaceae</taxon>
        <taxon>Klebsormidium</taxon>
    </lineage>
</organism>
<dbReference type="GO" id="GO:0042626">
    <property type="term" value="F:ATPase-coupled transmembrane transporter activity"/>
    <property type="evidence" value="ECO:0000318"/>
    <property type="project" value="GO_Central"/>
</dbReference>
<dbReference type="GO" id="GO:0016887">
    <property type="term" value="F:ATP hydrolysis activity"/>
    <property type="evidence" value="ECO:0007669"/>
    <property type="project" value="InterPro"/>
</dbReference>
<feature type="transmembrane region" description="Helical" evidence="7">
    <location>
        <begin position="666"/>
        <end position="689"/>
    </location>
</feature>
<feature type="transmembrane region" description="Helical" evidence="7">
    <location>
        <begin position="782"/>
        <end position="800"/>
    </location>
</feature>
<proteinExistence type="predicted"/>
<evidence type="ECO:0000256" key="5">
    <source>
        <dbReference type="ARBA" id="ARBA00023136"/>
    </source>
</evidence>
<dbReference type="PANTHER" id="PTHR19241">
    <property type="entry name" value="ATP-BINDING CASSETTE TRANSPORTER"/>
    <property type="match status" value="1"/>
</dbReference>
<dbReference type="InterPro" id="IPR003439">
    <property type="entry name" value="ABC_transporter-like_ATP-bd"/>
</dbReference>
<gene>
    <name evidence="9" type="ORF">KFL_001490080</name>
</gene>
<sequence length="820" mass="89163">MAALRPDGTMAPAQGRKPLVPITETPSQGGPANLAAETPSASDVQDHFSQEMPDRLSKYYERSPSLAPSYFKRGGVQTGLGEVNGGVSGDPEYYRSLGKAAQAALIHLIMKYHETLLQKGLTAEAEKISSSLKALRDDPIGDANKELTGMDLLMKDGLLQYMLKIGPLLPTLPAQVVTFKNLSYSSKVTFTKGTYETVGTQVIGLGTQFVTKKTTGDVDILKNVTGYVMPGTMTLVLGGPGSGKSTLQSLLSGMPHKDKTTTIKGEVRYNGKHVIGGPSESAGFAVRKLAALVKQSDVHFAALSVRETLEFARSCTQVWTFEEMFRRSPELREVFGAVLAQGKDPKLENVINILGLRRVLNMPVGGPMTPPTLTEDERRRVSAAEMVAGTYVLLFLDAFATGVDAATAYDIASGLRVLARVRQLGIVANIVNPPPEVFGLFDRVILLDRGRVVYQGPRADAVPHFESLGYIKPDFLDITEFLQEVTSPDGAQWLSPGHSPLDLGGFVSAYEATPHYADILRVVNSADPPHVLSVKAPKPLGLNLLARNGVPAIARIEASSSLTSAEQTVHFTGAVKEGDVITAVSAPEGGLVYLAGKGGEASVEELEARLHEAADPVRLQLERATPEPDDKDIINEQFTQEYSLPFWAEYRFLFDRAWKAQLRGKLLLYFRAFQITFISLFVGTIFWQLNESADFAHMNTRRGVGFLSLMSTFLCNAIQLPGQLADRAVFYKQQGARFYRPGSYLLASVAANFPFSCLEALTYGVIVYFMTGLSLHEGSGHFWLFLLVIFLNVQQGALLVRWLSSFAPAMETAAALQGEA</sequence>
<accession>A0A1Y1I3Z5</accession>
<dbReference type="InterPro" id="IPR013525">
    <property type="entry name" value="ABC2_TM"/>
</dbReference>
<feature type="transmembrane region" description="Helical" evidence="7">
    <location>
        <begin position="743"/>
        <end position="770"/>
    </location>
</feature>
<feature type="region of interest" description="Disordered" evidence="6">
    <location>
        <begin position="1"/>
        <end position="43"/>
    </location>
</feature>
<dbReference type="PROSITE" id="PS50893">
    <property type="entry name" value="ABC_TRANSPORTER_2"/>
    <property type="match status" value="1"/>
</dbReference>
<evidence type="ECO:0000256" key="7">
    <source>
        <dbReference type="SAM" id="Phobius"/>
    </source>
</evidence>
<keyword evidence="5 7" id="KW-0472">Membrane</keyword>
<dbReference type="GO" id="GO:0055085">
    <property type="term" value="P:transmembrane transport"/>
    <property type="evidence" value="ECO:0000318"/>
    <property type="project" value="GO_Central"/>
</dbReference>
<reference evidence="9 10" key="1">
    <citation type="journal article" date="2014" name="Nat. Commun.">
        <title>Klebsormidium flaccidum genome reveals primary factors for plant terrestrial adaptation.</title>
        <authorList>
            <person name="Hori K."/>
            <person name="Maruyama F."/>
            <person name="Fujisawa T."/>
            <person name="Togashi T."/>
            <person name="Yamamoto N."/>
            <person name="Seo M."/>
            <person name="Sato S."/>
            <person name="Yamada T."/>
            <person name="Mori H."/>
            <person name="Tajima N."/>
            <person name="Moriyama T."/>
            <person name="Ikeuchi M."/>
            <person name="Watanabe M."/>
            <person name="Wada H."/>
            <person name="Kobayashi K."/>
            <person name="Saito M."/>
            <person name="Masuda T."/>
            <person name="Sasaki-Sekimoto Y."/>
            <person name="Mashiguchi K."/>
            <person name="Awai K."/>
            <person name="Shimojima M."/>
            <person name="Masuda S."/>
            <person name="Iwai M."/>
            <person name="Nobusawa T."/>
            <person name="Narise T."/>
            <person name="Kondo S."/>
            <person name="Saito H."/>
            <person name="Sato R."/>
            <person name="Murakawa M."/>
            <person name="Ihara Y."/>
            <person name="Oshima-Yamada Y."/>
            <person name="Ohtaka K."/>
            <person name="Satoh M."/>
            <person name="Sonobe K."/>
            <person name="Ishii M."/>
            <person name="Ohtani R."/>
            <person name="Kanamori-Sato M."/>
            <person name="Honoki R."/>
            <person name="Miyazaki D."/>
            <person name="Mochizuki H."/>
            <person name="Umetsu J."/>
            <person name="Higashi K."/>
            <person name="Shibata D."/>
            <person name="Kamiya Y."/>
            <person name="Sato N."/>
            <person name="Nakamura Y."/>
            <person name="Tabata S."/>
            <person name="Ida S."/>
            <person name="Kurokawa K."/>
            <person name="Ohta H."/>
        </authorList>
    </citation>
    <scope>NUCLEOTIDE SEQUENCE [LARGE SCALE GENOMIC DNA]</scope>
    <source>
        <strain evidence="9 10">NIES-2285</strain>
    </source>
</reference>
<dbReference type="Proteomes" id="UP000054558">
    <property type="component" value="Unassembled WGS sequence"/>
</dbReference>
<dbReference type="GO" id="GO:0005524">
    <property type="term" value="F:ATP binding"/>
    <property type="evidence" value="ECO:0007669"/>
    <property type="project" value="InterPro"/>
</dbReference>
<dbReference type="EMBL" id="DF237098">
    <property type="protein sequence ID" value="GAQ83467.1"/>
    <property type="molecule type" value="Genomic_DNA"/>
</dbReference>
<dbReference type="Pfam" id="PF01061">
    <property type="entry name" value="ABC2_membrane"/>
    <property type="match status" value="1"/>
</dbReference>
<dbReference type="GO" id="GO:0005886">
    <property type="term" value="C:plasma membrane"/>
    <property type="evidence" value="ECO:0007669"/>
    <property type="project" value="UniProtKB-ARBA"/>
</dbReference>
<evidence type="ECO:0000259" key="8">
    <source>
        <dbReference type="PROSITE" id="PS50893"/>
    </source>
</evidence>
<dbReference type="OMA" id="HERDTID"/>
<dbReference type="SUPFAM" id="SSF52540">
    <property type="entry name" value="P-loop containing nucleoside triphosphate hydrolases"/>
    <property type="match status" value="1"/>
</dbReference>